<dbReference type="Proteomes" id="UP001239111">
    <property type="component" value="Chromosome 1"/>
</dbReference>
<gene>
    <name evidence="1" type="ORF">QAD02_022221</name>
</gene>
<evidence type="ECO:0000313" key="2">
    <source>
        <dbReference type="Proteomes" id="UP001239111"/>
    </source>
</evidence>
<comment type="caution">
    <text evidence="1">The sequence shown here is derived from an EMBL/GenBank/DDBJ whole genome shotgun (WGS) entry which is preliminary data.</text>
</comment>
<sequence>MPLLFYIRNETVTLYSYGGSEFKIIQLSSVDGNFLISRNVTVNYTSQKGEPTLFIPNGSRAFLFLEPKLEFEKGEFNIYVRKLGDGGSVSKAYKVTSKSKPRDCFESSAGYASYAKEQICINVPRVTY</sequence>
<dbReference type="EMBL" id="CM056741">
    <property type="protein sequence ID" value="KAJ8686427.1"/>
    <property type="molecule type" value="Genomic_DNA"/>
</dbReference>
<name>A0ACC2PVP9_9HYME</name>
<accession>A0ACC2PVP9</accession>
<proteinExistence type="predicted"/>
<reference evidence="1" key="1">
    <citation type="submission" date="2023-04" db="EMBL/GenBank/DDBJ databases">
        <title>A chromosome-level genome assembly of the parasitoid wasp Eretmocerus hayati.</title>
        <authorList>
            <person name="Zhong Y."/>
            <person name="Liu S."/>
            <person name="Liu Y."/>
        </authorList>
    </citation>
    <scope>NUCLEOTIDE SEQUENCE</scope>
    <source>
        <strain evidence="1">ZJU_SS_LIU_2023</strain>
    </source>
</reference>
<organism evidence="1 2">
    <name type="scientific">Eretmocerus hayati</name>
    <dbReference type="NCBI Taxonomy" id="131215"/>
    <lineage>
        <taxon>Eukaryota</taxon>
        <taxon>Metazoa</taxon>
        <taxon>Ecdysozoa</taxon>
        <taxon>Arthropoda</taxon>
        <taxon>Hexapoda</taxon>
        <taxon>Insecta</taxon>
        <taxon>Pterygota</taxon>
        <taxon>Neoptera</taxon>
        <taxon>Endopterygota</taxon>
        <taxon>Hymenoptera</taxon>
        <taxon>Apocrita</taxon>
        <taxon>Proctotrupomorpha</taxon>
        <taxon>Chalcidoidea</taxon>
        <taxon>Aphelinidae</taxon>
        <taxon>Aphelininae</taxon>
        <taxon>Eretmocerus</taxon>
    </lineage>
</organism>
<evidence type="ECO:0000313" key="1">
    <source>
        <dbReference type="EMBL" id="KAJ8686427.1"/>
    </source>
</evidence>
<protein>
    <submittedName>
        <fullName evidence="1">Uncharacterized protein</fullName>
    </submittedName>
</protein>
<keyword evidence="2" id="KW-1185">Reference proteome</keyword>